<evidence type="ECO:0000313" key="1">
    <source>
        <dbReference type="EMBL" id="GAH67556.1"/>
    </source>
</evidence>
<gene>
    <name evidence="1" type="ORF">S03H2_54545</name>
</gene>
<sequence length="185" mass="22006">RCQEINAEFVVTGGLTLRTGKHKDEMFSVIKEHYPELQEKYTKLYINNHPNGMPDTFYSHKLNLVDTIKIGYEMSKKYQIPFFEPRYIPEDMLHFNRRVSTVLSRIAFLKSKILQNSSFEAIRIQQDSIILETLKRDLKRMSSNEVENLPIHDESLQYVLEMLERNQCQFLINHKEWDNLFFEGA</sequence>
<name>X1HBK6_9ZZZZ</name>
<dbReference type="AlphaFoldDB" id="X1HBK6"/>
<comment type="caution">
    <text evidence="1">The sequence shown here is derived from an EMBL/GenBank/DDBJ whole genome shotgun (WGS) entry which is preliminary data.</text>
</comment>
<organism evidence="1">
    <name type="scientific">marine sediment metagenome</name>
    <dbReference type="NCBI Taxonomy" id="412755"/>
    <lineage>
        <taxon>unclassified sequences</taxon>
        <taxon>metagenomes</taxon>
        <taxon>ecological metagenomes</taxon>
    </lineage>
</organism>
<dbReference type="EMBL" id="BARU01034781">
    <property type="protein sequence ID" value="GAH67556.1"/>
    <property type="molecule type" value="Genomic_DNA"/>
</dbReference>
<accession>X1HBK6</accession>
<feature type="non-terminal residue" evidence="1">
    <location>
        <position position="1"/>
    </location>
</feature>
<proteinExistence type="predicted"/>
<reference evidence="1" key="1">
    <citation type="journal article" date="2014" name="Front. Microbiol.">
        <title>High frequency of phylogenetically diverse reductive dehalogenase-homologous genes in deep subseafloor sedimentary metagenomes.</title>
        <authorList>
            <person name="Kawai M."/>
            <person name="Futagami T."/>
            <person name="Toyoda A."/>
            <person name="Takaki Y."/>
            <person name="Nishi S."/>
            <person name="Hori S."/>
            <person name="Arai W."/>
            <person name="Tsubouchi T."/>
            <person name="Morono Y."/>
            <person name="Uchiyama I."/>
            <person name="Ito T."/>
            <person name="Fujiyama A."/>
            <person name="Inagaki F."/>
            <person name="Takami H."/>
        </authorList>
    </citation>
    <scope>NUCLEOTIDE SEQUENCE</scope>
    <source>
        <strain evidence="1">Expedition CK06-06</strain>
    </source>
</reference>
<protein>
    <submittedName>
        <fullName evidence="1">Uncharacterized protein</fullName>
    </submittedName>
</protein>